<keyword evidence="2" id="KW-0732">Signal</keyword>
<keyword evidence="3" id="KW-0256">Endoplasmic reticulum</keyword>
<sequence length="300" mass="34348">MIQIFSRRRRILIVLVSATVIFLIFQLFSFKVLNLSQRLQHSENDARKDIALDLEPIEDSENKLNDEHVPLEDEEMKWKTGLLLPHGVLPSQSRFYMPDKDNFFQCLYNKERIPFSQVNDDFCDCEDSSDEPGTAACPNSTFYCTFQLQNKIPKPLPPSRVNDGICDCCDGSDEWISARVPEWIINLGLYGPGGVFYKLGQSCFDFKSGEYEYSICPFKNVKQRKFPSAWISLGIRPVWTFMNQGVYILEMMDGDSSLCPEHVQRSTSITFICGLSDRVLQVSEDDKCKYTVQFSTPAAC</sequence>
<keyword evidence="5" id="KW-0472">Membrane</keyword>
<proteinExistence type="predicted"/>
<evidence type="ECO:0000313" key="8">
    <source>
        <dbReference type="Proteomes" id="UP001634394"/>
    </source>
</evidence>
<evidence type="ECO:0000259" key="6">
    <source>
        <dbReference type="PROSITE" id="PS51914"/>
    </source>
</evidence>
<evidence type="ECO:0000313" key="7">
    <source>
        <dbReference type="EMBL" id="KAL3892344.1"/>
    </source>
</evidence>
<feature type="transmembrane region" description="Helical" evidence="5">
    <location>
        <begin position="12"/>
        <end position="33"/>
    </location>
</feature>
<dbReference type="SUPFAM" id="SSF50911">
    <property type="entry name" value="Mannose 6-phosphate receptor domain"/>
    <property type="match status" value="1"/>
</dbReference>
<evidence type="ECO:0000256" key="5">
    <source>
        <dbReference type="SAM" id="Phobius"/>
    </source>
</evidence>
<comment type="caution">
    <text evidence="7">The sequence shown here is derived from an EMBL/GenBank/DDBJ whole genome shotgun (WGS) entry which is preliminary data.</text>
</comment>
<keyword evidence="8" id="KW-1185">Reference proteome</keyword>
<reference evidence="7 8" key="1">
    <citation type="submission" date="2024-11" db="EMBL/GenBank/DDBJ databases">
        <title>Chromosome-level genome assembly of the freshwater bivalve Anodonta woodiana.</title>
        <authorList>
            <person name="Chen X."/>
        </authorList>
    </citation>
    <scope>NUCLEOTIDE SEQUENCE [LARGE SCALE GENOMIC DNA]</scope>
    <source>
        <strain evidence="7">MN2024</strain>
        <tissue evidence="7">Gills</tissue>
    </source>
</reference>
<dbReference type="PROSITE" id="PS51914">
    <property type="entry name" value="MRH"/>
    <property type="match status" value="1"/>
</dbReference>
<dbReference type="InterPro" id="IPR009011">
    <property type="entry name" value="Man6P_isomerase_rcpt-bd_dom_sf"/>
</dbReference>
<keyword evidence="4" id="KW-1015">Disulfide bond</keyword>
<keyword evidence="5" id="KW-0812">Transmembrane</keyword>
<evidence type="ECO:0000256" key="1">
    <source>
        <dbReference type="ARBA" id="ARBA00022387"/>
    </source>
</evidence>
<dbReference type="Pfam" id="PF12999">
    <property type="entry name" value="PRKCSH-like"/>
    <property type="match status" value="1"/>
</dbReference>
<protein>
    <recommendedName>
        <fullName evidence="1">Glucosidase 2 subunit beta</fullName>
    </recommendedName>
</protein>
<dbReference type="InterPro" id="IPR039794">
    <property type="entry name" value="Gtb1-like"/>
</dbReference>
<dbReference type="Pfam" id="PF13015">
    <property type="entry name" value="PRKCSH_1"/>
    <property type="match status" value="1"/>
</dbReference>
<gene>
    <name evidence="7" type="ORF">ACJMK2_004557</name>
</gene>
<dbReference type="InterPro" id="IPR036607">
    <property type="entry name" value="PRKCSH"/>
</dbReference>
<evidence type="ECO:0000256" key="2">
    <source>
        <dbReference type="ARBA" id="ARBA00022729"/>
    </source>
</evidence>
<dbReference type="PANTHER" id="PTHR12630:SF1">
    <property type="entry name" value="GLUCOSIDASE 2 SUBUNIT BETA"/>
    <property type="match status" value="1"/>
</dbReference>
<dbReference type="InterPro" id="IPR028146">
    <property type="entry name" value="PRKCSH_N"/>
</dbReference>
<dbReference type="Proteomes" id="UP001634394">
    <property type="component" value="Unassembled WGS sequence"/>
</dbReference>
<accession>A0ABD3Y1N1</accession>
<feature type="domain" description="MRH" evidence="6">
    <location>
        <begin position="201"/>
        <end position="300"/>
    </location>
</feature>
<evidence type="ECO:0000256" key="4">
    <source>
        <dbReference type="ARBA" id="ARBA00023157"/>
    </source>
</evidence>
<dbReference type="PANTHER" id="PTHR12630">
    <property type="entry name" value="N-LINKED OLIGOSACCHARIDE PROCESSING"/>
    <property type="match status" value="1"/>
</dbReference>
<evidence type="ECO:0000256" key="3">
    <source>
        <dbReference type="ARBA" id="ARBA00022824"/>
    </source>
</evidence>
<dbReference type="Gene3D" id="2.70.130.10">
    <property type="entry name" value="Mannose-6-phosphate receptor binding domain"/>
    <property type="match status" value="1"/>
</dbReference>
<dbReference type="InterPro" id="IPR044865">
    <property type="entry name" value="MRH_dom"/>
</dbReference>
<keyword evidence="5" id="KW-1133">Transmembrane helix</keyword>
<name>A0ABD3Y1N1_SINWO</name>
<dbReference type="AlphaFoldDB" id="A0ABD3Y1N1"/>
<dbReference type="EMBL" id="JBJQND010000001">
    <property type="protein sequence ID" value="KAL3892344.1"/>
    <property type="molecule type" value="Genomic_DNA"/>
</dbReference>
<organism evidence="7 8">
    <name type="scientific">Sinanodonta woodiana</name>
    <name type="common">Chinese pond mussel</name>
    <name type="synonym">Anodonta woodiana</name>
    <dbReference type="NCBI Taxonomy" id="1069815"/>
    <lineage>
        <taxon>Eukaryota</taxon>
        <taxon>Metazoa</taxon>
        <taxon>Spiralia</taxon>
        <taxon>Lophotrochozoa</taxon>
        <taxon>Mollusca</taxon>
        <taxon>Bivalvia</taxon>
        <taxon>Autobranchia</taxon>
        <taxon>Heteroconchia</taxon>
        <taxon>Palaeoheterodonta</taxon>
        <taxon>Unionida</taxon>
        <taxon>Unionoidea</taxon>
        <taxon>Unionidae</taxon>
        <taxon>Unioninae</taxon>
        <taxon>Sinanodonta</taxon>
    </lineage>
</organism>